<dbReference type="AlphaFoldDB" id="A0A0K3CE80"/>
<evidence type="ECO:0000313" key="2">
    <source>
        <dbReference type="EMBL" id="PRQ74154.1"/>
    </source>
</evidence>
<proteinExistence type="predicted"/>
<sequence>MPPPTQRPPRLKNWVHGLLREIALSYGDLDAWIAHEAKPTKIADMLWWYHTIHPEEKRRTGVPFEQRVRALIETVYWLHTSIAQNHKTLEHVGLLSFTMAIQSGKAGTWDVGKDLAKLYESACRAFVEEWEEKWRNWVGLYVHSLLKPTIARRVALMHGTTKARWEREARAF</sequence>
<dbReference type="OrthoDB" id="2519270at2759"/>
<evidence type="ECO:0000313" key="3">
    <source>
        <dbReference type="Proteomes" id="UP000199069"/>
    </source>
</evidence>
<gene>
    <name evidence="1" type="primary">FGENESH: predicted gene_6.31</name>
    <name evidence="2" type="ORF">AAT19DRAFT_14507</name>
    <name evidence="1" type="ORF">BN2166_0031090</name>
</gene>
<protein>
    <submittedName>
        <fullName evidence="1 2">Plectin</fullName>
    </submittedName>
</protein>
<reference evidence="1 3" key="1">
    <citation type="submission" date="2015-07" db="EMBL/GenBank/DDBJ databases">
        <authorList>
            <person name="Cajimat M.N.B."/>
            <person name="Milazzo M.L."/>
            <person name="Fulhorst C.F."/>
        </authorList>
    </citation>
    <scope>NUCLEOTIDE SEQUENCE [LARGE SCALE GENOMIC DNA]</scope>
    <source>
        <strain evidence="1">Single colony</strain>
    </source>
</reference>
<dbReference type="EMBL" id="CWKI01000006">
    <property type="protein sequence ID" value="CTR07248.1"/>
    <property type="molecule type" value="Genomic_DNA"/>
</dbReference>
<keyword evidence="3" id="KW-1185">Reference proteome</keyword>
<dbReference type="Proteomes" id="UP000199069">
    <property type="component" value="Unassembled WGS sequence"/>
</dbReference>
<dbReference type="Proteomes" id="UP000239560">
    <property type="component" value="Unassembled WGS sequence"/>
</dbReference>
<dbReference type="EMBL" id="LCTV02000006">
    <property type="protein sequence ID" value="PRQ74154.1"/>
    <property type="molecule type" value="Genomic_DNA"/>
</dbReference>
<reference evidence="2 4" key="2">
    <citation type="journal article" date="2018" name="Elife">
        <title>Functional genomics of lipid metabolism in the oleaginous yeast Rhodosporidium toruloides.</title>
        <authorList>
            <person name="Coradetti S.T."/>
            <person name="Pinel D."/>
            <person name="Geiselman G."/>
            <person name="Ito M."/>
            <person name="Mondo S."/>
            <person name="Reilly M.C."/>
            <person name="Cheng Y.F."/>
            <person name="Bauer S."/>
            <person name="Grigoriev I."/>
            <person name="Gladden J.M."/>
            <person name="Simmons B.A."/>
            <person name="Brem R."/>
            <person name="Arkin A.P."/>
            <person name="Skerker J.M."/>
        </authorList>
    </citation>
    <scope>NUCLEOTIDE SEQUENCE [LARGE SCALE GENOMIC DNA]</scope>
    <source>
        <strain evidence="2 4">NBRC 0880</strain>
    </source>
</reference>
<organism evidence="1 3">
    <name type="scientific">Rhodotorula toruloides</name>
    <name type="common">Yeast</name>
    <name type="synonym">Rhodosporidium toruloides</name>
    <dbReference type="NCBI Taxonomy" id="5286"/>
    <lineage>
        <taxon>Eukaryota</taxon>
        <taxon>Fungi</taxon>
        <taxon>Dikarya</taxon>
        <taxon>Basidiomycota</taxon>
        <taxon>Pucciniomycotina</taxon>
        <taxon>Microbotryomycetes</taxon>
        <taxon>Sporidiobolales</taxon>
        <taxon>Sporidiobolaceae</taxon>
        <taxon>Rhodotorula</taxon>
    </lineage>
</organism>
<evidence type="ECO:0000313" key="1">
    <source>
        <dbReference type="EMBL" id="CTR07248.1"/>
    </source>
</evidence>
<name>A0A0K3CE80_RHOTO</name>
<evidence type="ECO:0000313" key="4">
    <source>
        <dbReference type="Proteomes" id="UP000239560"/>
    </source>
</evidence>
<accession>A0A0K3CE80</accession>